<name>A0AA39Q9M4_9AGAR</name>
<dbReference type="EMBL" id="JAUEPU010000010">
    <property type="protein sequence ID" value="KAK0498842.1"/>
    <property type="molecule type" value="Genomic_DNA"/>
</dbReference>
<accession>A0AA39Q9M4</accession>
<proteinExistence type="predicted"/>
<dbReference type="AlphaFoldDB" id="A0AA39Q9M4"/>
<keyword evidence="2" id="KW-1185">Reference proteome</keyword>
<gene>
    <name evidence="1" type="ORF">EDD18DRAFT_1350279</name>
</gene>
<evidence type="ECO:0000313" key="1">
    <source>
        <dbReference type="EMBL" id="KAK0498842.1"/>
    </source>
</evidence>
<reference evidence="1" key="1">
    <citation type="submission" date="2023-06" db="EMBL/GenBank/DDBJ databases">
        <authorList>
            <consortium name="Lawrence Berkeley National Laboratory"/>
            <person name="Ahrendt S."/>
            <person name="Sahu N."/>
            <person name="Indic B."/>
            <person name="Wong-Bajracharya J."/>
            <person name="Merenyi Z."/>
            <person name="Ke H.-M."/>
            <person name="Monk M."/>
            <person name="Kocsube S."/>
            <person name="Drula E."/>
            <person name="Lipzen A."/>
            <person name="Balint B."/>
            <person name="Henrissat B."/>
            <person name="Andreopoulos B."/>
            <person name="Martin F.M."/>
            <person name="Harder C.B."/>
            <person name="Rigling D."/>
            <person name="Ford K.L."/>
            <person name="Foster G.D."/>
            <person name="Pangilinan J."/>
            <person name="Papanicolaou A."/>
            <person name="Barry K."/>
            <person name="LaButti K."/>
            <person name="Viragh M."/>
            <person name="Koriabine M."/>
            <person name="Yan M."/>
            <person name="Riley R."/>
            <person name="Champramary S."/>
            <person name="Plett K.L."/>
            <person name="Tsai I.J."/>
            <person name="Slot J."/>
            <person name="Sipos G."/>
            <person name="Plett J."/>
            <person name="Nagy L.G."/>
            <person name="Grigoriev I.V."/>
        </authorList>
    </citation>
    <scope>NUCLEOTIDE SEQUENCE</scope>
    <source>
        <strain evidence="1">HWK02</strain>
    </source>
</reference>
<dbReference type="Proteomes" id="UP001175228">
    <property type="component" value="Unassembled WGS sequence"/>
</dbReference>
<protein>
    <submittedName>
        <fullName evidence="1">Uncharacterized protein</fullName>
    </submittedName>
</protein>
<comment type="caution">
    <text evidence="1">The sequence shown here is derived from an EMBL/GenBank/DDBJ whole genome shotgun (WGS) entry which is preliminary data.</text>
</comment>
<organism evidence="1 2">
    <name type="scientific">Armillaria luteobubalina</name>
    <dbReference type="NCBI Taxonomy" id="153913"/>
    <lineage>
        <taxon>Eukaryota</taxon>
        <taxon>Fungi</taxon>
        <taxon>Dikarya</taxon>
        <taxon>Basidiomycota</taxon>
        <taxon>Agaricomycotina</taxon>
        <taxon>Agaricomycetes</taxon>
        <taxon>Agaricomycetidae</taxon>
        <taxon>Agaricales</taxon>
        <taxon>Marasmiineae</taxon>
        <taxon>Physalacriaceae</taxon>
        <taxon>Armillaria</taxon>
    </lineage>
</organism>
<sequence>MEHKFTYKYLNENPTGLLHKKDTVNSIGPFDGRLGALIDKEWFMVTPNGSVLCQPPLGINREMYMRSDFKYSANDW</sequence>
<evidence type="ECO:0000313" key="2">
    <source>
        <dbReference type="Proteomes" id="UP001175228"/>
    </source>
</evidence>